<organism evidence="1 2">
    <name type="scientific">Romanomermis culicivorax</name>
    <name type="common">Nematode worm</name>
    <dbReference type="NCBI Taxonomy" id="13658"/>
    <lineage>
        <taxon>Eukaryota</taxon>
        <taxon>Metazoa</taxon>
        <taxon>Ecdysozoa</taxon>
        <taxon>Nematoda</taxon>
        <taxon>Enoplea</taxon>
        <taxon>Dorylaimia</taxon>
        <taxon>Mermithida</taxon>
        <taxon>Mermithoidea</taxon>
        <taxon>Mermithidae</taxon>
        <taxon>Romanomermis</taxon>
    </lineage>
</organism>
<sequence>MSNKHPLCGLNLALTQEMQKDVQIVVPLSRNIINSSSNQLHCSHSIWLQIKKKKYDDWVGFCRFKSTKIKATRAYK</sequence>
<evidence type="ECO:0000313" key="1">
    <source>
        <dbReference type="Proteomes" id="UP000887565"/>
    </source>
</evidence>
<dbReference type="AlphaFoldDB" id="A0A915IY91"/>
<protein>
    <submittedName>
        <fullName evidence="2">Uncharacterized protein</fullName>
    </submittedName>
</protein>
<accession>A0A915IY91</accession>
<reference evidence="2" key="1">
    <citation type="submission" date="2022-11" db="UniProtKB">
        <authorList>
            <consortium name="WormBaseParasite"/>
        </authorList>
    </citation>
    <scope>IDENTIFICATION</scope>
</reference>
<dbReference type="WBParaSite" id="nRc.2.0.1.t18391-RA">
    <property type="protein sequence ID" value="nRc.2.0.1.t18391-RA"/>
    <property type="gene ID" value="nRc.2.0.1.g18391"/>
</dbReference>
<evidence type="ECO:0000313" key="2">
    <source>
        <dbReference type="WBParaSite" id="nRc.2.0.1.t18391-RA"/>
    </source>
</evidence>
<proteinExistence type="predicted"/>
<name>A0A915IY91_ROMCU</name>
<dbReference type="Proteomes" id="UP000887565">
    <property type="component" value="Unplaced"/>
</dbReference>
<keyword evidence="1" id="KW-1185">Reference proteome</keyword>